<dbReference type="KEGG" id="pspc:Strain318_002303"/>
<protein>
    <submittedName>
        <fullName evidence="2">YbdD/YjiX family protein</fullName>
    </submittedName>
</protein>
<dbReference type="PANTHER" id="PTHR38453:SF1">
    <property type="entry name" value="CYTOPLASMIC PROTEIN"/>
    <property type="match status" value="1"/>
</dbReference>
<organism evidence="2 3">
    <name type="scientific">Pseudogemmatithrix spongiicola</name>
    <dbReference type="NCBI Taxonomy" id="3062599"/>
    <lineage>
        <taxon>Bacteria</taxon>
        <taxon>Pseudomonadati</taxon>
        <taxon>Gemmatimonadota</taxon>
        <taxon>Gemmatimonadia</taxon>
        <taxon>Gemmatimonadales</taxon>
        <taxon>Gemmatimonadaceae</taxon>
        <taxon>Pseudogemmatithrix</taxon>
    </lineage>
</organism>
<dbReference type="Proteomes" id="UP001229955">
    <property type="component" value="Chromosome"/>
</dbReference>
<accession>A0AA49Q6C6</accession>
<dbReference type="EMBL" id="CP130613">
    <property type="protein sequence ID" value="WKW15897.1"/>
    <property type="molecule type" value="Genomic_DNA"/>
</dbReference>
<keyword evidence="3" id="KW-1185">Reference proteome</keyword>
<proteinExistence type="predicted"/>
<dbReference type="AlphaFoldDB" id="A0AA49Q8A8"/>
<gene>
    <name evidence="1" type="ORF">Strain138_002304</name>
    <name evidence="2" type="ORF">Strain318_002303</name>
</gene>
<dbReference type="InterPro" id="IPR007423">
    <property type="entry name" value="Sel_put"/>
</dbReference>
<dbReference type="Pfam" id="PF04328">
    <property type="entry name" value="Sel_put"/>
    <property type="match status" value="1"/>
</dbReference>
<dbReference type="RefSeq" id="WP_367885857.1">
    <property type="nucleotide sequence ID" value="NZ_CP130612.1"/>
</dbReference>
<sequence length="57" mass="6500">MIARLAAILRRIIGAPDYAAYVAHVRAHHPEREPLGEREFLAERLNARYEKPGARCC</sequence>
<dbReference type="EMBL" id="CP130612">
    <property type="protein sequence ID" value="WKW12990.1"/>
    <property type="molecule type" value="Genomic_DNA"/>
</dbReference>
<dbReference type="PANTHER" id="PTHR38453">
    <property type="entry name" value="CYTOPLASMIC PROTEIN-RELATED"/>
    <property type="match status" value="1"/>
</dbReference>
<evidence type="ECO:0000313" key="2">
    <source>
        <dbReference type="EMBL" id="WKW15897.1"/>
    </source>
</evidence>
<accession>A0AA49Q8A8</accession>
<reference evidence="2" key="1">
    <citation type="submission" date="2023-07" db="EMBL/GenBank/DDBJ databases">
        <authorList>
            <person name="Haufschild T."/>
            <person name="Kallscheuer N."/>
            <person name="Hammer J."/>
            <person name="Kohn T."/>
            <person name="Kabuu M."/>
            <person name="Jogler M."/>
            <person name="Wohfarth N."/>
            <person name="Heuer A."/>
            <person name="Rohde M."/>
            <person name="van Teeseling M.C.F."/>
            <person name="Jogler C."/>
        </authorList>
    </citation>
    <scope>NUCLEOTIDE SEQUENCE</scope>
    <source>
        <strain evidence="1">Strain 138</strain>
        <strain evidence="2">Strain 318</strain>
    </source>
</reference>
<name>A0AA49Q8A8_9BACT</name>
<evidence type="ECO:0000313" key="1">
    <source>
        <dbReference type="EMBL" id="WKW12990.1"/>
    </source>
</evidence>
<evidence type="ECO:0000313" key="3">
    <source>
        <dbReference type="Proteomes" id="UP001229955"/>
    </source>
</evidence>